<feature type="region of interest" description="Disordered" evidence="1">
    <location>
        <begin position="48"/>
        <end position="85"/>
    </location>
</feature>
<keyword evidence="2" id="KW-0812">Transmembrane</keyword>
<gene>
    <name evidence="3" type="ORF">WA026_006873</name>
</gene>
<evidence type="ECO:0000313" key="3">
    <source>
        <dbReference type="EMBL" id="KAK9889519.1"/>
    </source>
</evidence>
<evidence type="ECO:0000256" key="2">
    <source>
        <dbReference type="SAM" id="Phobius"/>
    </source>
</evidence>
<keyword evidence="2" id="KW-1133">Transmembrane helix</keyword>
<comment type="caution">
    <text evidence="3">The sequence shown here is derived from an EMBL/GenBank/DDBJ whole genome shotgun (WGS) entry which is preliminary data.</text>
</comment>
<dbReference type="EMBL" id="JARQZJ010000123">
    <property type="protein sequence ID" value="KAK9889519.1"/>
    <property type="molecule type" value="Genomic_DNA"/>
</dbReference>
<sequence>MGNIQDNYIENPFTRINVSIIIAIVFLRTCVRTKKSFSSGRKHVAFSTMSAATDKRARSTTSSREASETTDEEDGPPPYTDAESS</sequence>
<accession>A0AAW1V2M2</accession>
<protein>
    <submittedName>
        <fullName evidence="3">Uncharacterized protein</fullName>
    </submittedName>
</protein>
<feature type="transmembrane region" description="Helical" evidence="2">
    <location>
        <begin position="12"/>
        <end position="31"/>
    </location>
</feature>
<proteinExistence type="predicted"/>
<organism evidence="3 4">
    <name type="scientific">Henosepilachna vigintioctopunctata</name>
    <dbReference type="NCBI Taxonomy" id="420089"/>
    <lineage>
        <taxon>Eukaryota</taxon>
        <taxon>Metazoa</taxon>
        <taxon>Ecdysozoa</taxon>
        <taxon>Arthropoda</taxon>
        <taxon>Hexapoda</taxon>
        <taxon>Insecta</taxon>
        <taxon>Pterygota</taxon>
        <taxon>Neoptera</taxon>
        <taxon>Endopterygota</taxon>
        <taxon>Coleoptera</taxon>
        <taxon>Polyphaga</taxon>
        <taxon>Cucujiformia</taxon>
        <taxon>Coccinelloidea</taxon>
        <taxon>Coccinellidae</taxon>
        <taxon>Epilachninae</taxon>
        <taxon>Epilachnini</taxon>
        <taxon>Henosepilachna</taxon>
    </lineage>
</organism>
<name>A0AAW1V2M2_9CUCU</name>
<dbReference type="AlphaFoldDB" id="A0AAW1V2M2"/>
<keyword evidence="2" id="KW-0472">Membrane</keyword>
<dbReference type="Proteomes" id="UP001431783">
    <property type="component" value="Unassembled WGS sequence"/>
</dbReference>
<evidence type="ECO:0000256" key="1">
    <source>
        <dbReference type="SAM" id="MobiDB-lite"/>
    </source>
</evidence>
<keyword evidence="4" id="KW-1185">Reference proteome</keyword>
<evidence type="ECO:0000313" key="4">
    <source>
        <dbReference type="Proteomes" id="UP001431783"/>
    </source>
</evidence>
<reference evidence="3 4" key="1">
    <citation type="submission" date="2023-03" db="EMBL/GenBank/DDBJ databases">
        <title>Genome insight into feeding habits of ladybird beetles.</title>
        <authorList>
            <person name="Li H.-S."/>
            <person name="Huang Y.-H."/>
            <person name="Pang H."/>
        </authorList>
    </citation>
    <scope>NUCLEOTIDE SEQUENCE [LARGE SCALE GENOMIC DNA]</scope>
    <source>
        <strain evidence="3">SYSU_2023b</strain>
        <tissue evidence="3">Whole body</tissue>
    </source>
</reference>